<organism evidence="2 3">
    <name type="scientific">Symbiodinium microadriaticum</name>
    <name type="common">Dinoflagellate</name>
    <name type="synonym">Zooxanthella microadriatica</name>
    <dbReference type="NCBI Taxonomy" id="2951"/>
    <lineage>
        <taxon>Eukaryota</taxon>
        <taxon>Sar</taxon>
        <taxon>Alveolata</taxon>
        <taxon>Dinophyceae</taxon>
        <taxon>Suessiales</taxon>
        <taxon>Symbiodiniaceae</taxon>
        <taxon>Symbiodinium</taxon>
    </lineage>
</organism>
<protein>
    <submittedName>
        <fullName evidence="2">Uncharacterized protein</fullName>
    </submittedName>
</protein>
<comment type="caution">
    <text evidence="2">The sequence shown here is derived from an EMBL/GenBank/DDBJ whole genome shotgun (WGS) entry which is preliminary data.</text>
</comment>
<dbReference type="OrthoDB" id="413289at2759"/>
<dbReference type="Proteomes" id="UP000186817">
    <property type="component" value="Unassembled WGS sequence"/>
</dbReference>
<gene>
    <name evidence="2" type="ORF">AK812_SmicGene26671</name>
</gene>
<evidence type="ECO:0000256" key="1">
    <source>
        <dbReference type="SAM" id="MobiDB-lite"/>
    </source>
</evidence>
<accession>A0A1Q9D8V1</accession>
<dbReference type="AlphaFoldDB" id="A0A1Q9D8V1"/>
<keyword evidence="3" id="KW-1185">Reference proteome</keyword>
<feature type="compositionally biased region" description="Low complexity" evidence="1">
    <location>
        <begin position="727"/>
        <end position="740"/>
    </location>
</feature>
<reference evidence="2 3" key="1">
    <citation type="submission" date="2016-02" db="EMBL/GenBank/DDBJ databases">
        <title>Genome analysis of coral dinoflagellate symbionts highlights evolutionary adaptations to a symbiotic lifestyle.</title>
        <authorList>
            <person name="Aranda M."/>
            <person name="Li Y."/>
            <person name="Liew Y.J."/>
            <person name="Baumgarten S."/>
            <person name="Simakov O."/>
            <person name="Wilson M."/>
            <person name="Piel J."/>
            <person name="Ashoor H."/>
            <person name="Bougouffa S."/>
            <person name="Bajic V.B."/>
            <person name="Ryu T."/>
            <person name="Ravasi T."/>
            <person name="Bayer T."/>
            <person name="Micklem G."/>
            <person name="Kim H."/>
            <person name="Bhak J."/>
            <person name="Lajeunesse T.C."/>
            <person name="Voolstra C.R."/>
        </authorList>
    </citation>
    <scope>NUCLEOTIDE SEQUENCE [LARGE SCALE GENOMIC DNA]</scope>
    <source>
        <strain evidence="2 3">CCMP2467</strain>
    </source>
</reference>
<feature type="region of interest" description="Disordered" evidence="1">
    <location>
        <begin position="424"/>
        <end position="446"/>
    </location>
</feature>
<feature type="region of interest" description="Disordered" evidence="1">
    <location>
        <begin position="712"/>
        <end position="746"/>
    </location>
</feature>
<proteinExistence type="predicted"/>
<name>A0A1Q9D8V1_SYMMI</name>
<feature type="region of interest" description="Disordered" evidence="1">
    <location>
        <begin position="547"/>
        <end position="593"/>
    </location>
</feature>
<sequence length="746" mass="80219">MILRIFMVNVDIFCTQAVSAGTRGSRHSLLGLVLWSLVGTGPRRAALGIFYAAVLLPTGLCADDLDSAHFNSSDDDMPELPVMQDSTRTCTMAWCHELSCQATHFSVSVAMLVDYVGRIAPMSFVRLHLWLPYLGPSVLEVSRAVTAAELEQQLSIAGHLPHHVLHIAFDTHSTTLDLLSVPDGPVTWWLVRDGLARELLRPVALWHAPGEQHFLTLNSHGQAFSVSQMTSHGLILFEVMRVWSFTCECPVDLPYVATPDPARLAAQIRDAGRGMPASGDFAWTTPRVVQDVAHMLHMPSRTVPPFAFWLLHFRAHGHVTAASGSTLDWQVLGLRAAEAFGGNCFSQGHFGVLQGGQLFLYGASLSAPPHGTILHLVRTYVPPRAGPTVWDTPTEPEVVMPFDYDICLSPAGTRAIDLRAAPTTVARQARTDESRPSASNTPELSLGQSLARQIEEVSHGLAVLTMRLESAGILPGEAPPTVEVVEAAPTERAADTSSAKTGAGWPGCACSLGLLLVVGMHSPPGFALALLVLGPCPFGLAQAARADGDDETLSHGPSEPRSPDLPDDFAAPTPRVEPVPTASGSLVLRPSGDAGAHTGLPGYLRSQRMPLYSFMPMDRYRDLLPGWPQQSYQPVWPGAGLTEAAANRSDVLWASRSADGAVGAIRHYGAVYRTQIDNTCLVQHTGRRRENLCSWQGIPAWQEKGLRRMVKQSGTTAENNVRPPFVGSPSAGGSEAGSRSNTREAV</sequence>
<feature type="compositionally biased region" description="Polar residues" evidence="1">
    <location>
        <begin position="436"/>
        <end position="446"/>
    </location>
</feature>
<evidence type="ECO:0000313" key="3">
    <source>
        <dbReference type="Proteomes" id="UP000186817"/>
    </source>
</evidence>
<dbReference type="EMBL" id="LSRX01000657">
    <property type="protein sequence ID" value="OLP91615.1"/>
    <property type="molecule type" value="Genomic_DNA"/>
</dbReference>
<evidence type="ECO:0000313" key="2">
    <source>
        <dbReference type="EMBL" id="OLP91615.1"/>
    </source>
</evidence>